<gene>
    <name evidence="1" type="ORF">OJ997_22480</name>
</gene>
<keyword evidence="2" id="KW-1185">Reference proteome</keyword>
<reference evidence="1" key="1">
    <citation type="submission" date="2022-10" db="EMBL/GenBank/DDBJ databases">
        <title>The WGS of Solirubrobacter phytolaccae KCTC 29190.</title>
        <authorList>
            <person name="Jiang Z."/>
        </authorList>
    </citation>
    <scope>NUCLEOTIDE SEQUENCE</scope>
    <source>
        <strain evidence="1">KCTC 29190</strain>
    </source>
</reference>
<dbReference type="EMBL" id="JAPDDP010000046">
    <property type="protein sequence ID" value="MDA0183093.1"/>
    <property type="molecule type" value="Genomic_DNA"/>
</dbReference>
<sequence>MIPITNETIDEAIDRVLDFLDVQRGNPGLPDAPLEAHFASHGMAGEAFTHLNQGIEARVFPTGPSTDIVNALHGGALLGVAIGLAIAERRAERSDP</sequence>
<evidence type="ECO:0000313" key="1">
    <source>
        <dbReference type="EMBL" id="MDA0183093.1"/>
    </source>
</evidence>
<dbReference type="AlphaFoldDB" id="A0A9X3S9Y8"/>
<evidence type="ECO:0000313" key="2">
    <source>
        <dbReference type="Proteomes" id="UP001147653"/>
    </source>
</evidence>
<dbReference type="Proteomes" id="UP001147653">
    <property type="component" value="Unassembled WGS sequence"/>
</dbReference>
<accession>A0A9X3S9Y8</accession>
<organism evidence="1 2">
    <name type="scientific">Solirubrobacter phytolaccae</name>
    <dbReference type="NCBI Taxonomy" id="1404360"/>
    <lineage>
        <taxon>Bacteria</taxon>
        <taxon>Bacillati</taxon>
        <taxon>Actinomycetota</taxon>
        <taxon>Thermoleophilia</taxon>
        <taxon>Solirubrobacterales</taxon>
        <taxon>Solirubrobacteraceae</taxon>
        <taxon>Solirubrobacter</taxon>
    </lineage>
</organism>
<dbReference type="RefSeq" id="WP_270027477.1">
    <property type="nucleotide sequence ID" value="NZ_JAPDDP010000046.1"/>
</dbReference>
<comment type="caution">
    <text evidence="1">The sequence shown here is derived from an EMBL/GenBank/DDBJ whole genome shotgun (WGS) entry which is preliminary data.</text>
</comment>
<name>A0A9X3S9Y8_9ACTN</name>
<protein>
    <submittedName>
        <fullName evidence="1">Uncharacterized protein</fullName>
    </submittedName>
</protein>
<proteinExistence type="predicted"/>